<dbReference type="RefSeq" id="WP_005651130.1">
    <property type="nucleotide sequence ID" value="NZ_BAABYG010000001.1"/>
</dbReference>
<evidence type="ECO:0000256" key="3">
    <source>
        <dbReference type="ARBA" id="ARBA00023082"/>
    </source>
</evidence>
<dbReference type="Pfam" id="PF04542">
    <property type="entry name" value="Sigma70_r2"/>
    <property type="match status" value="1"/>
</dbReference>
<feature type="domain" description="RNA polymerase sigma factor 70 region 4 type 2" evidence="6">
    <location>
        <begin position="120"/>
        <end position="171"/>
    </location>
</feature>
<dbReference type="InterPro" id="IPR036388">
    <property type="entry name" value="WH-like_DNA-bd_sf"/>
</dbReference>
<evidence type="ECO:0000313" key="12">
    <source>
        <dbReference type="Proteomes" id="UP000448908"/>
    </source>
</evidence>
<reference evidence="7" key="2">
    <citation type="submission" date="2022-01" db="EMBL/GenBank/DDBJ databases">
        <title>Novel bile acid biosynthetic pathways are enriched in the microbiome of centenarians.</title>
        <authorList>
            <person name="Sato Y."/>
            <person name="Atarashi K."/>
            <person name="Plichta R.D."/>
            <person name="Arai Y."/>
            <person name="Sasajima S."/>
            <person name="Kearney M.S."/>
            <person name="Suda W."/>
            <person name="Takeshita K."/>
            <person name="Sasaki T."/>
            <person name="Okamoto S."/>
            <person name="Skelly N.A."/>
            <person name="Okamura Y."/>
            <person name="Vlamakis H."/>
            <person name="Li Y."/>
            <person name="Tanoue T."/>
            <person name="Takei H."/>
            <person name="Nittono H."/>
            <person name="Narushima S."/>
            <person name="Irie J."/>
            <person name="Itoh H."/>
            <person name="Moriya K."/>
            <person name="Sugiura Y."/>
            <person name="Suematsu M."/>
            <person name="Moritoki N."/>
            <person name="Shibata S."/>
            <person name="Littman R.D."/>
            <person name="Fischbach A.M."/>
            <person name="Uwamino Y."/>
            <person name="Inoue T."/>
            <person name="Honda A."/>
            <person name="Hattori M."/>
            <person name="Murai T."/>
            <person name="Xavier J.R."/>
            <person name="Hirose N."/>
            <person name="Honda K."/>
        </authorList>
    </citation>
    <scope>NUCLEOTIDE SEQUENCE</scope>
    <source>
        <strain evidence="7">CE91-St3</strain>
    </source>
</reference>
<reference evidence="11 12" key="1">
    <citation type="journal article" date="2019" name="Nat. Med.">
        <title>A library of human gut bacterial isolates paired with longitudinal multiomics data enables mechanistic microbiome research.</title>
        <authorList>
            <person name="Poyet M."/>
            <person name="Groussin M."/>
            <person name="Gibbons S.M."/>
            <person name="Avila-Pacheco J."/>
            <person name="Jiang X."/>
            <person name="Kearney S.M."/>
            <person name="Perrotta A.R."/>
            <person name="Berdy B."/>
            <person name="Zhao S."/>
            <person name="Lieberman T.D."/>
            <person name="Swanson P.K."/>
            <person name="Smith M."/>
            <person name="Roesemann S."/>
            <person name="Alexander J.E."/>
            <person name="Rich S.A."/>
            <person name="Livny J."/>
            <person name="Vlamakis H."/>
            <person name="Clish C."/>
            <person name="Bullock K."/>
            <person name="Deik A."/>
            <person name="Scott J."/>
            <person name="Pierce K.A."/>
            <person name="Xavier R.J."/>
            <person name="Alm E.J."/>
        </authorList>
    </citation>
    <scope>NUCLEOTIDE SEQUENCE [LARGE SCALE GENOMIC DNA]</scope>
    <source>
        <strain evidence="10 13">BIOML-A11</strain>
        <strain evidence="9 12">BIOML-A16</strain>
        <strain evidence="8 11">BIOML-A29</strain>
    </source>
</reference>
<evidence type="ECO:0000256" key="4">
    <source>
        <dbReference type="ARBA" id="ARBA00023163"/>
    </source>
</evidence>
<dbReference type="Proteomes" id="UP000482671">
    <property type="component" value="Unassembled WGS sequence"/>
</dbReference>
<gene>
    <name evidence="7" type="ORF">CE91St3_40870</name>
    <name evidence="8" type="ORF">GMD82_13385</name>
    <name evidence="9" type="ORF">GMD92_05025</name>
    <name evidence="10" type="ORF">GME02_09600</name>
</gene>
<dbReference type="EMBL" id="WNCN01000018">
    <property type="protein sequence ID" value="MTU40428.1"/>
    <property type="molecule type" value="Genomic_DNA"/>
</dbReference>
<dbReference type="EMBL" id="WNDA01000005">
    <property type="protein sequence ID" value="MTU68446.1"/>
    <property type="molecule type" value="Genomic_DNA"/>
</dbReference>
<dbReference type="AlphaFoldDB" id="A0A3R6DTA4"/>
<dbReference type="SUPFAM" id="SSF88946">
    <property type="entry name" value="Sigma2 domain of RNA polymerase sigma factors"/>
    <property type="match status" value="1"/>
</dbReference>
<evidence type="ECO:0000259" key="5">
    <source>
        <dbReference type="Pfam" id="PF04542"/>
    </source>
</evidence>
<dbReference type="NCBIfam" id="TIGR02937">
    <property type="entry name" value="sigma70-ECF"/>
    <property type="match status" value="1"/>
</dbReference>
<evidence type="ECO:0000313" key="10">
    <source>
        <dbReference type="EMBL" id="MTV01912.1"/>
    </source>
</evidence>
<evidence type="ECO:0000313" key="11">
    <source>
        <dbReference type="Proteomes" id="UP000434916"/>
    </source>
</evidence>
<name>A0A3R6DTA4_9BACT</name>
<comment type="similarity">
    <text evidence="1">Belongs to the sigma-70 factor family. ECF subfamily.</text>
</comment>
<dbReference type="Gene3D" id="1.10.1740.10">
    <property type="match status" value="1"/>
</dbReference>
<dbReference type="GO" id="GO:0016987">
    <property type="term" value="F:sigma factor activity"/>
    <property type="evidence" value="ECO:0007669"/>
    <property type="project" value="UniProtKB-KW"/>
</dbReference>
<dbReference type="InterPro" id="IPR014327">
    <property type="entry name" value="RNA_pol_sigma70_bacteroid"/>
</dbReference>
<keyword evidence="3" id="KW-0731">Sigma factor</keyword>
<sequence length="189" mass="22693">MSAQQKEDRLFENIYLSYFPKMKRFAQEYVISEQDAENIVQDMFAELWEKREMFTCQTIRIAYLFTIIKNKCLNHLRHKTIALETINNMQEEYNMTLRMNLDSLEAFEQHIFSDQDIEDLINRALDSLPTKCKEIFIMNKLEGKKQEQIATELNLSTNTVRNQISIAYKKLRNELKDYLPLWLFLFHCT</sequence>
<dbReference type="InterPro" id="IPR039425">
    <property type="entry name" value="RNA_pol_sigma-70-like"/>
</dbReference>
<keyword evidence="2" id="KW-0805">Transcription regulation</keyword>
<dbReference type="InterPro" id="IPR007627">
    <property type="entry name" value="RNA_pol_sigma70_r2"/>
</dbReference>
<dbReference type="EMBL" id="WNDD01000009">
    <property type="protein sequence ID" value="MTV01912.1"/>
    <property type="molecule type" value="Genomic_DNA"/>
</dbReference>
<evidence type="ECO:0000313" key="13">
    <source>
        <dbReference type="Proteomes" id="UP000482671"/>
    </source>
</evidence>
<keyword evidence="4" id="KW-0804">Transcription</keyword>
<keyword evidence="11" id="KW-1185">Reference proteome</keyword>
<dbReference type="InterPro" id="IPR013249">
    <property type="entry name" value="RNA_pol_sigma70_r4_t2"/>
</dbReference>
<dbReference type="Gene3D" id="1.10.10.10">
    <property type="entry name" value="Winged helix-like DNA-binding domain superfamily/Winged helix DNA-binding domain"/>
    <property type="match status" value="1"/>
</dbReference>
<dbReference type="EMBL" id="BQNZ01000006">
    <property type="protein sequence ID" value="GKH74224.1"/>
    <property type="molecule type" value="Genomic_DNA"/>
</dbReference>
<dbReference type="Proteomes" id="UP000448908">
    <property type="component" value="Unassembled WGS sequence"/>
</dbReference>
<dbReference type="GeneID" id="49202951"/>
<dbReference type="GO" id="GO:0006352">
    <property type="term" value="P:DNA-templated transcription initiation"/>
    <property type="evidence" value="ECO:0007669"/>
    <property type="project" value="InterPro"/>
</dbReference>
<accession>A0A3R6DTA4</accession>
<keyword evidence="7" id="KW-0240">DNA-directed RNA polymerase</keyword>
<evidence type="ECO:0000313" key="14">
    <source>
        <dbReference type="Proteomes" id="UP001055114"/>
    </source>
</evidence>
<dbReference type="InterPro" id="IPR013324">
    <property type="entry name" value="RNA_pol_sigma_r3/r4-like"/>
</dbReference>
<dbReference type="PANTHER" id="PTHR43133:SF46">
    <property type="entry name" value="RNA POLYMERASE SIGMA-70 FACTOR ECF SUBFAMILY"/>
    <property type="match status" value="1"/>
</dbReference>
<dbReference type="CDD" id="cd06171">
    <property type="entry name" value="Sigma70_r4"/>
    <property type="match status" value="1"/>
</dbReference>
<organism evidence="7 14">
    <name type="scientific">Parabacteroides merdae</name>
    <dbReference type="NCBI Taxonomy" id="46503"/>
    <lineage>
        <taxon>Bacteria</taxon>
        <taxon>Pseudomonadati</taxon>
        <taxon>Bacteroidota</taxon>
        <taxon>Bacteroidia</taxon>
        <taxon>Bacteroidales</taxon>
        <taxon>Tannerellaceae</taxon>
        <taxon>Parabacteroides</taxon>
    </lineage>
</organism>
<comment type="caution">
    <text evidence="7">The sequence shown here is derived from an EMBL/GenBank/DDBJ whole genome shotgun (WGS) entry which is preliminary data.</text>
</comment>
<dbReference type="GO" id="GO:0003677">
    <property type="term" value="F:DNA binding"/>
    <property type="evidence" value="ECO:0007669"/>
    <property type="project" value="InterPro"/>
</dbReference>
<dbReference type="PANTHER" id="PTHR43133">
    <property type="entry name" value="RNA POLYMERASE ECF-TYPE SIGMA FACTO"/>
    <property type="match status" value="1"/>
</dbReference>
<dbReference type="SUPFAM" id="SSF88659">
    <property type="entry name" value="Sigma3 and sigma4 domains of RNA polymerase sigma factors"/>
    <property type="match status" value="1"/>
</dbReference>
<evidence type="ECO:0000256" key="2">
    <source>
        <dbReference type="ARBA" id="ARBA00023015"/>
    </source>
</evidence>
<dbReference type="Proteomes" id="UP000434916">
    <property type="component" value="Unassembled WGS sequence"/>
</dbReference>
<evidence type="ECO:0000259" key="6">
    <source>
        <dbReference type="Pfam" id="PF08281"/>
    </source>
</evidence>
<feature type="domain" description="RNA polymerase sigma-70 region 2" evidence="5">
    <location>
        <begin position="15"/>
        <end position="79"/>
    </location>
</feature>
<dbReference type="InterPro" id="IPR013325">
    <property type="entry name" value="RNA_pol_sigma_r2"/>
</dbReference>
<dbReference type="InterPro" id="IPR014284">
    <property type="entry name" value="RNA_pol_sigma-70_dom"/>
</dbReference>
<evidence type="ECO:0000256" key="1">
    <source>
        <dbReference type="ARBA" id="ARBA00010641"/>
    </source>
</evidence>
<protein>
    <submittedName>
        <fullName evidence="7 8">RNA polymerase sigma-70 factor</fullName>
    </submittedName>
</protein>
<dbReference type="GO" id="GO:0000428">
    <property type="term" value="C:DNA-directed RNA polymerase complex"/>
    <property type="evidence" value="ECO:0007669"/>
    <property type="project" value="UniProtKB-KW"/>
</dbReference>
<evidence type="ECO:0000313" key="8">
    <source>
        <dbReference type="EMBL" id="MTU40428.1"/>
    </source>
</evidence>
<dbReference type="OrthoDB" id="1453134at2"/>
<evidence type="ECO:0000313" key="9">
    <source>
        <dbReference type="EMBL" id="MTU68446.1"/>
    </source>
</evidence>
<dbReference type="Pfam" id="PF08281">
    <property type="entry name" value="Sigma70_r4_2"/>
    <property type="match status" value="1"/>
</dbReference>
<evidence type="ECO:0000313" key="7">
    <source>
        <dbReference type="EMBL" id="GKH74224.1"/>
    </source>
</evidence>
<dbReference type="Proteomes" id="UP001055114">
    <property type="component" value="Unassembled WGS sequence"/>
</dbReference>
<proteinExistence type="inferred from homology"/>
<dbReference type="NCBIfam" id="TIGR02985">
    <property type="entry name" value="Sig70_bacteroi1"/>
    <property type="match status" value="1"/>
</dbReference>